<organism evidence="2 3">
    <name type="scientific">Methanosarcina horonobensis HB-1 = JCM 15518</name>
    <dbReference type="NCBI Taxonomy" id="1434110"/>
    <lineage>
        <taxon>Archaea</taxon>
        <taxon>Methanobacteriati</taxon>
        <taxon>Methanobacteriota</taxon>
        <taxon>Stenosarchaea group</taxon>
        <taxon>Methanomicrobia</taxon>
        <taxon>Methanosarcinales</taxon>
        <taxon>Methanosarcinaceae</taxon>
        <taxon>Methanosarcina</taxon>
    </lineage>
</organism>
<dbReference type="SUPFAM" id="SSF48371">
    <property type="entry name" value="ARM repeat"/>
    <property type="match status" value="2"/>
</dbReference>
<dbReference type="STRING" id="1434110.MSHOH_2441"/>
<dbReference type="InterPro" id="IPR016024">
    <property type="entry name" value="ARM-type_fold"/>
</dbReference>
<evidence type="ECO:0000313" key="2">
    <source>
        <dbReference type="EMBL" id="AKB78924.1"/>
    </source>
</evidence>
<accession>A0A0E3SAX4</accession>
<dbReference type="PANTHER" id="PTHR46312:SF2">
    <property type="entry name" value="NUCLEOTIDE-BINDING OLIGOMERIZATION DOMAIN-CONTAINING PROTEIN 2-LIKE"/>
    <property type="match status" value="1"/>
</dbReference>
<reference evidence="2 3" key="1">
    <citation type="submission" date="2014-07" db="EMBL/GenBank/DDBJ databases">
        <title>Methanogenic archaea and the global carbon cycle.</title>
        <authorList>
            <person name="Henriksen J.R."/>
            <person name="Luke J."/>
            <person name="Reinhart S."/>
            <person name="Benedict M.N."/>
            <person name="Youngblut N.D."/>
            <person name="Metcalf M.E."/>
            <person name="Whitaker R.J."/>
            <person name="Metcalf W.W."/>
        </authorList>
    </citation>
    <scope>NUCLEOTIDE SEQUENCE [LARGE SCALE GENOMIC DNA]</scope>
    <source>
        <strain evidence="2 3">HB-1</strain>
    </source>
</reference>
<dbReference type="PATRIC" id="fig|1434110.4.peg.3134"/>
<dbReference type="Gene3D" id="1.25.10.10">
    <property type="entry name" value="Leucine-rich Repeat Variant"/>
    <property type="match status" value="1"/>
</dbReference>
<name>A0A0E3SAX4_9EURY</name>
<protein>
    <recommendedName>
        <fullName evidence="1">NACHT domain-containing protein</fullName>
    </recommendedName>
</protein>
<dbReference type="Gene3D" id="3.40.50.300">
    <property type="entry name" value="P-loop containing nucleotide triphosphate hydrolases"/>
    <property type="match status" value="1"/>
</dbReference>
<dbReference type="PANTHER" id="PTHR46312">
    <property type="entry name" value="NACHT DOMAIN-CONTAINING PROTEIN"/>
    <property type="match status" value="1"/>
</dbReference>
<dbReference type="InterPro" id="IPR011989">
    <property type="entry name" value="ARM-like"/>
</dbReference>
<evidence type="ECO:0000313" key="3">
    <source>
        <dbReference type="Proteomes" id="UP000033101"/>
    </source>
</evidence>
<dbReference type="Proteomes" id="UP000033101">
    <property type="component" value="Chromosome"/>
</dbReference>
<dbReference type="RefSeq" id="WP_048140235.1">
    <property type="nucleotide sequence ID" value="NZ_CP009516.1"/>
</dbReference>
<proteinExistence type="predicted"/>
<keyword evidence="3" id="KW-1185">Reference proteome</keyword>
<dbReference type="InterPro" id="IPR007111">
    <property type="entry name" value="NACHT_NTPase"/>
</dbReference>
<dbReference type="GeneID" id="24831720"/>
<gene>
    <name evidence="2" type="ORF">MSHOH_2441</name>
</gene>
<dbReference type="KEGG" id="mhor:MSHOH_2441"/>
<dbReference type="AlphaFoldDB" id="A0A0E3SAX4"/>
<feature type="domain" description="NACHT" evidence="1">
    <location>
        <begin position="155"/>
        <end position="305"/>
    </location>
</feature>
<sequence length="1081" mass="126565">MSRDAHIKYSPQEIFQRIDLKKSLSKTAAQENDEELTRKRIKISDFTFYLKNVRDTFQNWQIPSEFHLGDDFDFQQYPPDKLLRFQNYDPNDNSFSNIKDRKIHSLTDIFQQYPPDKLLRFQNYDPNDNSFSNIKDREIYSLSDIEEKVKSKNKIFIGNSGIGKTTLLKYLTWIKSNECLKYQNTLIPVYIQLKNFGLNNSLQSLILYSFAEKGLNISEVQFRDYLSKNEFIFLFDAYDEVQEEYIEDLQHEMVQFFDICKQKSHKIIITSRNIRIPRLSSSSRFYVCPLDESQIQELSRQYLDNDYSKFCYQIQIKGLQKESQNTLLLTLMIIIYKKYDLIPTLRTKIIKKVVENIENWELNKPQRFKPVLSWEIKIDILSELALESAKKHETLSLTKEETNEIMFPIIEHYERSREIPSRIERKSLINNLISTGFIYENINGISFWHTAFLEYFASKSLAEKYVENPAIIEEIKARLWWKFIIIGAAGFLKDSTTYIESVLKTNLYLASSCLLESKFVDCDLVNKIKSELTANCESSIYEVRQRGIYFLSKIEEEYPSGLLFKILDKNPYSDIKQIALEEVAKNKTEKAKKIVCSFIDWKEKVTFVEQTTTQGSVAKALSNFGEDEHLMIIDIWKKNTDIFTSSACREAFIDIVRRNQLTEKVKEKLYNFYLEPREQPFLVDKSDLAKVIIEIGNVTFVPKLIQNLKHITDEEKEYEFLWESEGILASFESNDVIEQLISYAIDKNQSNILRGYCTGALSKSKGKVDILIFKTLAEDDNLLVRRNAIHGLRKYPALEVKEILFRHINDEDGWIQHEIIEILGEKGLLIELVENNRLPIKFYNITVEAYLKQIMKYSLYKLIPTLNELSSIVKDNNRLQIQIAETYCYLSEEGKAKKIIENFYDGDKFIADDNILYDMINIAPSFDLPYSLELINQVLKSVNTLEKKYTYEYWCSEALGKIGGIDSVEYLKKIVEKYGSEKDGILIERVFRSLNPLVSTKDEDWYINFLKLHTDISDTDLNRVIEGLGGIGTDKSIKIIREIAQSYKDNKYILNVCFRSYENIMFSSGKFTNVKDEDLFL</sequence>
<evidence type="ECO:0000259" key="1">
    <source>
        <dbReference type="Pfam" id="PF05729"/>
    </source>
</evidence>
<dbReference type="EMBL" id="CP009516">
    <property type="protein sequence ID" value="AKB78924.1"/>
    <property type="molecule type" value="Genomic_DNA"/>
</dbReference>
<dbReference type="SUPFAM" id="SSF52540">
    <property type="entry name" value="P-loop containing nucleoside triphosphate hydrolases"/>
    <property type="match status" value="1"/>
</dbReference>
<dbReference type="HOGENOM" id="CLU_286009_0_0_2"/>
<dbReference type="Pfam" id="PF05729">
    <property type="entry name" value="NACHT"/>
    <property type="match status" value="1"/>
</dbReference>
<dbReference type="InterPro" id="IPR027417">
    <property type="entry name" value="P-loop_NTPase"/>
</dbReference>